<keyword evidence="1" id="KW-0808">Transferase</keyword>
<sequence>MLSRAWPRTLRWRVHALVGGLLLLLLVTAAATTASWLYATSLGAHVRTSLRPAQQAVAALSKDHVDMETGVRGFLLTGDEQFLAPYDSGLADRDRREASLRALLSFDEPSLRLVDEVAAASDAWLDRSIRPAVAAVRAGPVDQQTIRQLSLHGKADFDVLGARLAALQSHIDELTAAGLQQSVGAQNRATVVTGVCAALALVLGAVTVLLLRTSLDAPLRRLLAQVRGVADGDLDQRVDGSGPQEVAELGAAVEGMRVRIRGEIGRAGEAAAQVVRLEETDRIARELGDTVLKNLFGLGLTLQSASARFPVAQPVFTRAIADLDQAINQLRSALYGHLPSPDRPSLGLAVQALVGELESGAGVVPELELSGDLDRELPDEVVTEALEVLHEALGAFVGHDGPVRIGLARTDGYLTLHVSGPAPGTPEGLRTLRERARDQLEIAYEGDRVIIDWEVPA</sequence>
<dbReference type="PANTHER" id="PTHR24421">
    <property type="entry name" value="NITRATE/NITRITE SENSOR PROTEIN NARX-RELATED"/>
    <property type="match status" value="1"/>
</dbReference>
<dbReference type="RefSeq" id="WP_091515627.1">
    <property type="nucleotide sequence ID" value="NZ_CBDQZW010000034.1"/>
</dbReference>
<name>A0A1I4BZP1_9PSEU</name>
<accession>A0A1I4BZP1</accession>
<gene>
    <name evidence="8" type="ORF">SAMN05421835_13156</name>
</gene>
<evidence type="ECO:0000256" key="5">
    <source>
        <dbReference type="ARBA" id="ARBA00023012"/>
    </source>
</evidence>
<dbReference type="OrthoDB" id="9808408at2"/>
<dbReference type="Proteomes" id="UP000199025">
    <property type="component" value="Unassembled WGS sequence"/>
</dbReference>
<dbReference type="CDD" id="cd06225">
    <property type="entry name" value="HAMP"/>
    <property type="match status" value="1"/>
</dbReference>
<reference evidence="8 9" key="1">
    <citation type="submission" date="2016-10" db="EMBL/GenBank/DDBJ databases">
        <authorList>
            <person name="de Groot N.N."/>
        </authorList>
    </citation>
    <scope>NUCLEOTIDE SEQUENCE [LARGE SCALE GENOMIC DNA]</scope>
    <source>
        <strain evidence="8 9">DSM 44468</strain>
    </source>
</reference>
<keyword evidence="2 6" id="KW-0812">Transmembrane</keyword>
<keyword evidence="9" id="KW-1185">Reference proteome</keyword>
<feature type="transmembrane region" description="Helical" evidence="6">
    <location>
        <begin position="189"/>
        <end position="211"/>
    </location>
</feature>
<dbReference type="CDD" id="cd19410">
    <property type="entry name" value="HK9-like_sensor"/>
    <property type="match status" value="1"/>
</dbReference>
<evidence type="ECO:0000313" key="8">
    <source>
        <dbReference type="EMBL" id="SFK74268.1"/>
    </source>
</evidence>
<evidence type="ECO:0000256" key="3">
    <source>
        <dbReference type="ARBA" id="ARBA00022777"/>
    </source>
</evidence>
<dbReference type="InterPro" id="IPR003660">
    <property type="entry name" value="HAMP_dom"/>
</dbReference>
<dbReference type="Pfam" id="PF05227">
    <property type="entry name" value="CHASE3"/>
    <property type="match status" value="1"/>
</dbReference>
<evidence type="ECO:0000256" key="6">
    <source>
        <dbReference type="SAM" id="Phobius"/>
    </source>
</evidence>
<keyword evidence="3 8" id="KW-0418">Kinase</keyword>
<evidence type="ECO:0000256" key="1">
    <source>
        <dbReference type="ARBA" id="ARBA00022679"/>
    </source>
</evidence>
<dbReference type="AlphaFoldDB" id="A0A1I4BZP1"/>
<dbReference type="SUPFAM" id="SSF158472">
    <property type="entry name" value="HAMP domain-like"/>
    <property type="match status" value="1"/>
</dbReference>
<keyword evidence="5" id="KW-0902">Two-component regulatory system</keyword>
<evidence type="ECO:0000256" key="4">
    <source>
        <dbReference type="ARBA" id="ARBA00022989"/>
    </source>
</evidence>
<dbReference type="GO" id="GO:0000155">
    <property type="term" value="F:phosphorelay sensor kinase activity"/>
    <property type="evidence" value="ECO:0007669"/>
    <property type="project" value="InterPro"/>
</dbReference>
<protein>
    <submittedName>
        <fullName evidence="8">Histidine kinase</fullName>
    </submittedName>
</protein>
<dbReference type="Gene3D" id="6.10.340.10">
    <property type="match status" value="1"/>
</dbReference>
<dbReference type="InterPro" id="IPR050482">
    <property type="entry name" value="Sensor_HK_TwoCompSys"/>
</dbReference>
<dbReference type="Pfam" id="PF07730">
    <property type="entry name" value="HisKA_3"/>
    <property type="match status" value="1"/>
</dbReference>
<feature type="domain" description="HAMP" evidence="7">
    <location>
        <begin position="213"/>
        <end position="265"/>
    </location>
</feature>
<dbReference type="InterPro" id="IPR011712">
    <property type="entry name" value="Sig_transdc_His_kin_sub3_dim/P"/>
</dbReference>
<dbReference type="PROSITE" id="PS50885">
    <property type="entry name" value="HAMP"/>
    <property type="match status" value="1"/>
</dbReference>
<dbReference type="Pfam" id="PF00672">
    <property type="entry name" value="HAMP"/>
    <property type="match status" value="1"/>
</dbReference>
<dbReference type="GO" id="GO:0046983">
    <property type="term" value="F:protein dimerization activity"/>
    <property type="evidence" value="ECO:0007669"/>
    <property type="project" value="InterPro"/>
</dbReference>
<keyword evidence="4 6" id="KW-1133">Transmembrane helix</keyword>
<dbReference type="EMBL" id="FORP01000031">
    <property type="protein sequence ID" value="SFK74268.1"/>
    <property type="molecule type" value="Genomic_DNA"/>
</dbReference>
<proteinExistence type="predicted"/>
<organism evidence="8 9">
    <name type="scientific">Amycolatopsis sacchari</name>
    <dbReference type="NCBI Taxonomy" id="115433"/>
    <lineage>
        <taxon>Bacteria</taxon>
        <taxon>Bacillati</taxon>
        <taxon>Actinomycetota</taxon>
        <taxon>Actinomycetes</taxon>
        <taxon>Pseudonocardiales</taxon>
        <taxon>Pseudonocardiaceae</taxon>
        <taxon>Amycolatopsis</taxon>
    </lineage>
</organism>
<evidence type="ECO:0000313" key="9">
    <source>
        <dbReference type="Proteomes" id="UP000199025"/>
    </source>
</evidence>
<dbReference type="GO" id="GO:0016020">
    <property type="term" value="C:membrane"/>
    <property type="evidence" value="ECO:0007669"/>
    <property type="project" value="InterPro"/>
</dbReference>
<dbReference type="STRING" id="115433.SAMN05421835_13156"/>
<evidence type="ECO:0000256" key="2">
    <source>
        <dbReference type="ARBA" id="ARBA00022692"/>
    </source>
</evidence>
<evidence type="ECO:0000259" key="7">
    <source>
        <dbReference type="PROSITE" id="PS50885"/>
    </source>
</evidence>
<keyword evidence="6" id="KW-0472">Membrane</keyword>
<dbReference type="InterPro" id="IPR007891">
    <property type="entry name" value="CHASE3"/>
</dbReference>
<dbReference type="SMART" id="SM00304">
    <property type="entry name" value="HAMP"/>
    <property type="match status" value="1"/>
</dbReference>